<dbReference type="Pfam" id="PF07653">
    <property type="entry name" value="SH3_2"/>
    <property type="match status" value="1"/>
</dbReference>
<dbReference type="CDD" id="cd00174">
    <property type="entry name" value="SH3"/>
    <property type="match status" value="1"/>
</dbReference>
<dbReference type="Proteomes" id="UP000187283">
    <property type="component" value="Unassembled WGS sequence"/>
</dbReference>
<dbReference type="Gene3D" id="3.30.1520.10">
    <property type="entry name" value="Phox-like domain"/>
    <property type="match status" value="1"/>
</dbReference>
<comment type="caution">
    <text evidence="6">The sequence shown here is derived from an EMBL/GenBank/DDBJ whole genome shotgun (WGS) entry which is preliminary data.</text>
</comment>
<name>A0A1R1XUJ6_9FUNG</name>
<dbReference type="InterPro" id="IPR053793">
    <property type="entry name" value="PB1-like"/>
</dbReference>
<dbReference type="Gene3D" id="3.10.20.90">
    <property type="entry name" value="Phosphatidylinositol 3-kinase Catalytic Subunit, Chain A, domain 1"/>
    <property type="match status" value="1"/>
</dbReference>
<evidence type="ECO:0000313" key="6">
    <source>
        <dbReference type="EMBL" id="OMJ18275.1"/>
    </source>
</evidence>
<keyword evidence="1 2" id="KW-0728">SH3 domain</keyword>
<feature type="domain" description="SH3" evidence="4">
    <location>
        <begin position="184"/>
        <end position="246"/>
    </location>
</feature>
<dbReference type="Gene3D" id="2.30.30.40">
    <property type="entry name" value="SH3 Domains"/>
    <property type="match status" value="2"/>
</dbReference>
<dbReference type="OrthoDB" id="548867at2759"/>
<dbReference type="STRING" id="133412.A0A1R1XUJ6"/>
<protein>
    <submittedName>
        <fullName evidence="6">Protein scd2/ral3</fullName>
    </submittedName>
</protein>
<dbReference type="SUPFAM" id="SSF50044">
    <property type="entry name" value="SH3-domain"/>
    <property type="match status" value="2"/>
</dbReference>
<evidence type="ECO:0000256" key="3">
    <source>
        <dbReference type="SAM" id="MobiDB-lite"/>
    </source>
</evidence>
<feature type="region of interest" description="Disordered" evidence="3">
    <location>
        <begin position="296"/>
        <end position="324"/>
    </location>
</feature>
<keyword evidence="7" id="KW-1185">Reference proteome</keyword>
<feature type="domain" description="PB1" evidence="5">
    <location>
        <begin position="509"/>
        <end position="589"/>
    </location>
</feature>
<dbReference type="AlphaFoldDB" id="A0A1R1XUJ6"/>
<dbReference type="InterPro" id="IPR036028">
    <property type="entry name" value="SH3-like_dom_sf"/>
</dbReference>
<dbReference type="InterPro" id="IPR001452">
    <property type="entry name" value="SH3_domain"/>
</dbReference>
<evidence type="ECO:0000259" key="5">
    <source>
        <dbReference type="PROSITE" id="PS51745"/>
    </source>
</evidence>
<feature type="compositionally biased region" description="Low complexity" evidence="3">
    <location>
        <begin position="312"/>
        <end position="324"/>
    </location>
</feature>
<dbReference type="InterPro" id="IPR036871">
    <property type="entry name" value="PX_dom_sf"/>
</dbReference>
<accession>A0A1R1XUJ6</accession>
<reference evidence="6 7" key="1">
    <citation type="submission" date="2017-01" db="EMBL/GenBank/DDBJ databases">
        <authorList>
            <person name="Mah S.A."/>
            <person name="Swanson W.J."/>
            <person name="Moy G.W."/>
            <person name="Vacquier V.D."/>
        </authorList>
    </citation>
    <scope>NUCLEOTIDE SEQUENCE [LARGE SCALE GENOMIC DNA]</scope>
    <source>
        <strain evidence="6 7">GSMNP</strain>
    </source>
</reference>
<dbReference type="SUPFAM" id="SSF64268">
    <property type="entry name" value="PX domain"/>
    <property type="match status" value="1"/>
</dbReference>
<evidence type="ECO:0000313" key="7">
    <source>
        <dbReference type="Proteomes" id="UP000187283"/>
    </source>
</evidence>
<evidence type="ECO:0000256" key="2">
    <source>
        <dbReference type="PROSITE-ProRule" id="PRU00192"/>
    </source>
</evidence>
<dbReference type="PROSITE" id="PS50002">
    <property type="entry name" value="SH3"/>
    <property type="match status" value="2"/>
</dbReference>
<gene>
    <name evidence="6" type="ORF">AYI70_g5442</name>
</gene>
<evidence type="ECO:0000256" key="1">
    <source>
        <dbReference type="ARBA" id="ARBA00022443"/>
    </source>
</evidence>
<feature type="domain" description="SH3" evidence="4">
    <location>
        <begin position="3"/>
        <end position="65"/>
    </location>
</feature>
<proteinExistence type="predicted"/>
<dbReference type="Pfam" id="PF14604">
    <property type="entry name" value="SH3_9"/>
    <property type="match status" value="1"/>
</dbReference>
<dbReference type="GO" id="GO:0035091">
    <property type="term" value="F:phosphatidylinositol binding"/>
    <property type="evidence" value="ECO:0007669"/>
    <property type="project" value="InterPro"/>
</dbReference>
<organism evidence="6 7">
    <name type="scientific">Smittium culicis</name>
    <dbReference type="NCBI Taxonomy" id="133412"/>
    <lineage>
        <taxon>Eukaryota</taxon>
        <taxon>Fungi</taxon>
        <taxon>Fungi incertae sedis</taxon>
        <taxon>Zoopagomycota</taxon>
        <taxon>Kickxellomycotina</taxon>
        <taxon>Harpellomycetes</taxon>
        <taxon>Harpellales</taxon>
        <taxon>Legeriomycetaceae</taxon>
        <taxon>Smittium</taxon>
    </lineage>
</organism>
<dbReference type="PROSITE" id="PS51745">
    <property type="entry name" value="PB1"/>
    <property type="match status" value="1"/>
</dbReference>
<dbReference type="SUPFAM" id="SSF54277">
    <property type="entry name" value="CAD &amp; PB1 domains"/>
    <property type="match status" value="1"/>
</dbReference>
<dbReference type="EMBL" id="LSSN01001798">
    <property type="protein sequence ID" value="OMJ18275.1"/>
    <property type="molecule type" value="Genomic_DNA"/>
</dbReference>
<sequence>MQPPKKVIKAIKSYITPNANHICFNSGDFFHVIGHEDNSEYYYVSNPVQNVKGYVPVSHFEVMETRAQKLNRLSKTKDSPVTSIRDPISIPSEKQLRTKTSQMTLFDIINENTTFENRKFSNRHTPSVTLTEPISNLQDLPLKLTKKVNSDNSLITISSDSSFEYLDNSKPLPKIESLDKENLSTELQAVAIFSFTAEGKGELSVLEGDRLLVLAQSTEDWFVVEKIGSRSLVGLVPVSFVSFYDPATESLFKDHSQFLSKYNLKIPSVSEWKKSKASARKNPSSANLKIKLTSSRYSDQCAPMPSNETAVNSSSSSSSNNSISSDEPNIFFPYRTDSISAVYKTQSLPDPNLLNSKITNLKVKNFICKNGTYLFAIQYTIDNNSVDHVYRSYPEFDTFFRNISQIHPFLSTLLKPINKNSFQFNFMNDNIASNRLSELHSFITSAQSMCPQMLSSPILYSFLDISNFKLKLTRTNSELAKPLPQPLQPLFDDLTISSSLDFSKFPFQSLKIKLIHKDDIFAIRLPSDTSYNTLLTKVSNKLYPDSIDPISLSINCKSPSGSLILISNDSSWYSAILNSNGKLTFIIES</sequence>
<dbReference type="SMART" id="SM00326">
    <property type="entry name" value="SH3"/>
    <property type="match status" value="2"/>
</dbReference>
<evidence type="ECO:0000259" key="4">
    <source>
        <dbReference type="PROSITE" id="PS50002"/>
    </source>
</evidence>